<dbReference type="OrthoDB" id="991764at2759"/>
<evidence type="ECO:0000313" key="2">
    <source>
        <dbReference type="EMBL" id="KAH1121009.1"/>
    </source>
</evidence>
<keyword evidence="3" id="KW-1185">Reference proteome</keyword>
<accession>A0A9D4AHE8</accession>
<sequence length="142" mass="16930">MQLGLDADVQKLEAEKLRKGKHEAEEDLHSLKTYYKKMRRSMRIAVLGKTSEQWRKEVKEEKRKTSQWEKRFQDTRVREYVLERSLLENQNEKEGLKARISELERSLHQYRNCNTAIELKASIGKIEELKGRIEELETALQN</sequence>
<name>A0A9D4AHE8_9ROSI</name>
<evidence type="ECO:0000256" key="1">
    <source>
        <dbReference type="SAM" id="Coils"/>
    </source>
</evidence>
<organism evidence="2 3">
    <name type="scientific">Gossypium stocksii</name>
    <dbReference type="NCBI Taxonomy" id="47602"/>
    <lineage>
        <taxon>Eukaryota</taxon>
        <taxon>Viridiplantae</taxon>
        <taxon>Streptophyta</taxon>
        <taxon>Embryophyta</taxon>
        <taxon>Tracheophyta</taxon>
        <taxon>Spermatophyta</taxon>
        <taxon>Magnoliopsida</taxon>
        <taxon>eudicotyledons</taxon>
        <taxon>Gunneridae</taxon>
        <taxon>Pentapetalae</taxon>
        <taxon>rosids</taxon>
        <taxon>malvids</taxon>
        <taxon>Malvales</taxon>
        <taxon>Malvaceae</taxon>
        <taxon>Malvoideae</taxon>
        <taxon>Gossypium</taxon>
    </lineage>
</organism>
<dbReference type="AlphaFoldDB" id="A0A9D4AHE8"/>
<dbReference type="EMBL" id="JAIQCV010000002">
    <property type="protein sequence ID" value="KAH1121009.1"/>
    <property type="molecule type" value="Genomic_DNA"/>
</dbReference>
<evidence type="ECO:0000313" key="3">
    <source>
        <dbReference type="Proteomes" id="UP000828251"/>
    </source>
</evidence>
<feature type="coiled-coil region" evidence="1">
    <location>
        <begin position="51"/>
        <end position="139"/>
    </location>
</feature>
<proteinExistence type="predicted"/>
<comment type="caution">
    <text evidence="2">The sequence shown here is derived from an EMBL/GenBank/DDBJ whole genome shotgun (WGS) entry which is preliminary data.</text>
</comment>
<gene>
    <name evidence="2" type="ORF">J1N35_004169</name>
</gene>
<reference evidence="2 3" key="1">
    <citation type="journal article" date="2021" name="Plant Biotechnol. J.">
        <title>Multi-omics assisted identification of the key and species-specific regulatory components of drought-tolerant mechanisms in Gossypium stocksii.</title>
        <authorList>
            <person name="Yu D."/>
            <person name="Ke L."/>
            <person name="Zhang D."/>
            <person name="Wu Y."/>
            <person name="Sun Y."/>
            <person name="Mei J."/>
            <person name="Sun J."/>
            <person name="Sun Y."/>
        </authorList>
    </citation>
    <scope>NUCLEOTIDE SEQUENCE [LARGE SCALE GENOMIC DNA]</scope>
    <source>
        <strain evidence="3">cv. E1</strain>
        <tissue evidence="2">Leaf</tissue>
    </source>
</reference>
<dbReference type="Proteomes" id="UP000828251">
    <property type="component" value="Unassembled WGS sequence"/>
</dbReference>
<protein>
    <submittedName>
        <fullName evidence="2">Uncharacterized protein</fullName>
    </submittedName>
</protein>
<keyword evidence="1" id="KW-0175">Coiled coil</keyword>